<keyword evidence="8 9" id="KW-0269">Exonuclease</keyword>
<feature type="region of interest" description="Disordered" evidence="11">
    <location>
        <begin position="1148"/>
        <end position="1233"/>
    </location>
</feature>
<dbReference type="FunFam" id="3.30.420.10:FF:000028">
    <property type="entry name" value="PAN2-PAN3 deadenylation complex catalytic subunit PAN2"/>
    <property type="match status" value="1"/>
</dbReference>
<dbReference type="InterPro" id="IPR048841">
    <property type="entry name" value="PAN2_N"/>
</dbReference>
<comment type="catalytic activity">
    <reaction evidence="9">
        <text>Exonucleolytic cleavage of poly(A) to 5'-AMP.</text>
        <dbReference type="EC" id="3.1.13.4"/>
    </reaction>
</comment>
<comment type="caution">
    <text evidence="9">Lacks conserved residue(s) required for the propagation of feature annotation.</text>
</comment>
<feature type="binding site" evidence="9">
    <location>
        <position position="1111"/>
    </location>
    <ligand>
        <name>a divalent metal cation</name>
        <dbReference type="ChEBI" id="CHEBI:60240"/>
        <note>catalytic</note>
    </ligand>
</feature>
<dbReference type="InterPro" id="IPR012337">
    <property type="entry name" value="RNaseH-like_sf"/>
</dbReference>
<organism evidence="13 14">
    <name type="scientific">Kwoniella mangroviensis CBS 10435</name>
    <dbReference type="NCBI Taxonomy" id="1331196"/>
    <lineage>
        <taxon>Eukaryota</taxon>
        <taxon>Fungi</taxon>
        <taxon>Dikarya</taxon>
        <taxon>Basidiomycota</taxon>
        <taxon>Agaricomycotina</taxon>
        <taxon>Tremellomycetes</taxon>
        <taxon>Tremellales</taxon>
        <taxon>Cryptococcaceae</taxon>
        <taxon>Kwoniella</taxon>
    </lineage>
</organism>
<feature type="compositionally biased region" description="Basic residues" evidence="11">
    <location>
        <begin position="1223"/>
        <end position="1233"/>
    </location>
</feature>
<evidence type="ECO:0000256" key="1">
    <source>
        <dbReference type="ARBA" id="ARBA00004496"/>
    </source>
</evidence>
<reference evidence="14" key="2">
    <citation type="submission" date="2013-12" db="EMBL/GenBank/DDBJ databases">
        <title>Evolution of pathogenesis and genome organization in the Tremellales.</title>
        <authorList>
            <person name="Cuomo C."/>
            <person name="Litvintseva A."/>
            <person name="Heitman J."/>
            <person name="Chen Y."/>
            <person name="Sun S."/>
            <person name="Springer D."/>
            <person name="Dromer F."/>
            <person name="Young S."/>
            <person name="Zeng Q."/>
            <person name="Chapman S."/>
            <person name="Gujja S."/>
            <person name="Saif S."/>
            <person name="Birren B."/>
        </authorList>
    </citation>
    <scope>NUCLEOTIDE SEQUENCE [LARGE SCALE GENOMIC DNA]</scope>
    <source>
        <strain evidence="14">CBS 10435</strain>
    </source>
</reference>
<gene>
    <name evidence="9" type="primary">PAN2</name>
    <name evidence="13" type="ORF">L486_03716</name>
</gene>
<keyword evidence="4 9" id="KW-0507">mRNA processing</keyword>
<feature type="domain" description="USP" evidence="12">
    <location>
        <begin position="552"/>
        <end position="894"/>
    </location>
</feature>
<dbReference type="SUPFAM" id="SSF54001">
    <property type="entry name" value="Cysteine proteinases"/>
    <property type="match status" value="1"/>
</dbReference>
<dbReference type="HAMAP" id="MF_03182">
    <property type="entry name" value="PAN2"/>
    <property type="match status" value="1"/>
</dbReference>
<feature type="repeat" description="WD" evidence="10">
    <location>
        <begin position="303"/>
        <end position="327"/>
    </location>
</feature>
<dbReference type="GO" id="GO:0000289">
    <property type="term" value="P:nuclear-transcribed mRNA poly(A) tail shortening"/>
    <property type="evidence" value="ECO:0007669"/>
    <property type="project" value="UniProtKB-UniRule"/>
</dbReference>
<evidence type="ECO:0000313" key="13">
    <source>
        <dbReference type="EMBL" id="OCF59214.1"/>
    </source>
</evidence>
<dbReference type="EC" id="3.1.13.4" evidence="9"/>
<dbReference type="InterPro" id="IPR013520">
    <property type="entry name" value="Ribonucl_H"/>
</dbReference>
<dbReference type="Gene3D" id="3.90.70.10">
    <property type="entry name" value="Cysteine proteinases"/>
    <property type="match status" value="1"/>
</dbReference>
<keyword evidence="14" id="KW-1185">Reference proteome</keyword>
<dbReference type="GO" id="GO:0003676">
    <property type="term" value="F:nucleic acid binding"/>
    <property type="evidence" value="ECO:0007669"/>
    <property type="project" value="InterPro"/>
</dbReference>
<feature type="compositionally biased region" description="Pro residues" evidence="11">
    <location>
        <begin position="1155"/>
        <end position="1172"/>
    </location>
</feature>
<reference evidence="13 14" key="1">
    <citation type="submission" date="2013-07" db="EMBL/GenBank/DDBJ databases">
        <title>The Genome Sequence of Kwoniella mangroviensis CBS10435.</title>
        <authorList>
            <consortium name="The Broad Institute Genome Sequencing Platform"/>
            <person name="Cuomo C."/>
            <person name="Litvintseva A."/>
            <person name="Chen Y."/>
            <person name="Heitman J."/>
            <person name="Sun S."/>
            <person name="Springer D."/>
            <person name="Dromer F."/>
            <person name="Young S.K."/>
            <person name="Zeng Q."/>
            <person name="Gargeya S."/>
            <person name="Fitzgerald M."/>
            <person name="Abouelleil A."/>
            <person name="Alvarado L."/>
            <person name="Berlin A.M."/>
            <person name="Chapman S.B."/>
            <person name="Dewar J."/>
            <person name="Goldberg J."/>
            <person name="Griggs A."/>
            <person name="Gujja S."/>
            <person name="Hansen M."/>
            <person name="Howarth C."/>
            <person name="Imamovic A."/>
            <person name="Larimer J."/>
            <person name="McCowan C."/>
            <person name="Murphy C."/>
            <person name="Pearson M."/>
            <person name="Priest M."/>
            <person name="Roberts A."/>
            <person name="Saif S."/>
            <person name="Shea T."/>
            <person name="Sykes S."/>
            <person name="Wortman J."/>
            <person name="Nusbaum C."/>
            <person name="Birren B."/>
        </authorList>
    </citation>
    <scope>NUCLEOTIDE SEQUENCE [LARGE SCALE GENOMIC DNA]</scope>
    <source>
        <strain evidence="13 14">CBS 10435</strain>
    </source>
</reference>
<comment type="subcellular location">
    <subcellularLocation>
        <location evidence="1 9">Cytoplasm</location>
    </subcellularLocation>
</comment>
<comment type="activity regulation">
    <text evidence="9">Positively regulated by the regulatory subunit PAN3.</text>
</comment>
<keyword evidence="6 9" id="KW-0479">Metal-binding</keyword>
<dbReference type="InterPro" id="IPR036322">
    <property type="entry name" value="WD40_repeat_dom_sf"/>
</dbReference>
<dbReference type="GO" id="GO:0031251">
    <property type="term" value="C:PAN complex"/>
    <property type="evidence" value="ECO:0007669"/>
    <property type="project" value="UniProtKB-UniRule"/>
</dbReference>
<comment type="similarity">
    <text evidence="9">Belongs to the peptidase C19 family. PAN2 subfamily.</text>
</comment>
<dbReference type="Proteomes" id="UP000092583">
    <property type="component" value="Unassembled WGS sequence"/>
</dbReference>
<dbReference type="PROSITE" id="PS50235">
    <property type="entry name" value="USP_3"/>
    <property type="match status" value="1"/>
</dbReference>
<dbReference type="Gene3D" id="2.130.10.10">
    <property type="entry name" value="YVTN repeat-like/Quinoprotein amine dehydrogenase"/>
    <property type="match status" value="1"/>
</dbReference>
<evidence type="ECO:0000256" key="9">
    <source>
        <dbReference type="HAMAP-Rule" id="MF_03182"/>
    </source>
</evidence>
<dbReference type="InterPro" id="IPR028889">
    <property type="entry name" value="USP"/>
</dbReference>
<comment type="subunit">
    <text evidence="9">Forms a heterotrimer with an asymmetric homodimer of the regulatory subunit PAN3 to form the poly(A)-nuclease (PAN) deadenylation complex.</text>
</comment>
<dbReference type="CDD" id="cd06143">
    <property type="entry name" value="PAN2_exo"/>
    <property type="match status" value="1"/>
</dbReference>
<evidence type="ECO:0000259" key="12">
    <source>
        <dbReference type="PROSITE" id="PS50235"/>
    </source>
</evidence>
<dbReference type="EMBL" id="KI669461">
    <property type="protein sequence ID" value="OCF59214.1"/>
    <property type="molecule type" value="Genomic_DNA"/>
</dbReference>
<dbReference type="SMART" id="SM00479">
    <property type="entry name" value="EXOIII"/>
    <property type="match status" value="1"/>
</dbReference>
<dbReference type="PANTHER" id="PTHR15728">
    <property type="entry name" value="DEADENYLATION COMPLEX CATALYTIC SUBUNIT PAN2"/>
    <property type="match status" value="1"/>
</dbReference>
<dbReference type="PANTHER" id="PTHR15728:SF0">
    <property type="entry name" value="PAN2-PAN3 DEADENYLATION COMPLEX CATALYTIC SUBUNIT PAN2"/>
    <property type="match status" value="1"/>
</dbReference>
<evidence type="ECO:0000256" key="7">
    <source>
        <dbReference type="ARBA" id="ARBA00022801"/>
    </source>
</evidence>
<comment type="domain">
    <text evidence="9">Contains a pseudo-UCH domain. This ubiquitin C-terminal hydrolase (UCH)-like or ubiquitin specific protease (USP)-like domain is predicted to be catalytically inactive because it lacks the active site catalytic triad characteristic of thiol proteases, with residues at the equivalent structural positions that are incompatible with catalysis, and it cannot bind ubiquitin. It functions as a structural scaffold for intra- and intermolecular interactions in the complex.</text>
</comment>
<dbReference type="SMART" id="SM00320">
    <property type="entry name" value="WD40"/>
    <property type="match status" value="2"/>
</dbReference>
<name>A0A1B9IUW3_9TREE</name>
<dbReference type="GO" id="GO:0046872">
    <property type="term" value="F:metal ion binding"/>
    <property type="evidence" value="ECO:0007669"/>
    <property type="project" value="UniProtKB-KW"/>
</dbReference>
<feature type="binding site" evidence="9">
    <location>
        <position position="951"/>
    </location>
    <ligand>
        <name>a divalent metal cation</name>
        <dbReference type="ChEBI" id="CHEBI:60240"/>
        <note>catalytic</note>
    </ligand>
</feature>
<feature type="binding site" evidence="9">
    <location>
        <position position="1058"/>
    </location>
    <ligand>
        <name>a divalent metal cation</name>
        <dbReference type="ChEBI" id="CHEBI:60240"/>
        <note>catalytic</note>
    </ligand>
</feature>
<evidence type="ECO:0000313" key="14">
    <source>
        <dbReference type="Proteomes" id="UP000092583"/>
    </source>
</evidence>
<dbReference type="InterPro" id="IPR038765">
    <property type="entry name" value="Papain-like_cys_pep_sf"/>
</dbReference>
<dbReference type="GO" id="GO:0000932">
    <property type="term" value="C:P-body"/>
    <property type="evidence" value="ECO:0007669"/>
    <property type="project" value="TreeGrafter"/>
</dbReference>
<dbReference type="SUPFAM" id="SSF53098">
    <property type="entry name" value="Ribonuclease H-like"/>
    <property type="match status" value="1"/>
</dbReference>
<evidence type="ECO:0000256" key="11">
    <source>
        <dbReference type="SAM" id="MobiDB-lite"/>
    </source>
</evidence>
<dbReference type="GO" id="GO:0006397">
    <property type="term" value="P:mRNA processing"/>
    <property type="evidence" value="ECO:0007669"/>
    <property type="project" value="UniProtKB-KW"/>
</dbReference>
<evidence type="ECO:0000256" key="2">
    <source>
        <dbReference type="ARBA" id="ARBA00022490"/>
    </source>
</evidence>
<dbReference type="InterPro" id="IPR001680">
    <property type="entry name" value="WD40_rpt"/>
</dbReference>
<keyword evidence="7 9" id="KW-0378">Hydrolase</keyword>
<dbReference type="InterPro" id="IPR015943">
    <property type="entry name" value="WD40/YVTN_repeat-like_dom_sf"/>
</dbReference>
<dbReference type="GO" id="GO:0004535">
    <property type="term" value="F:poly(A)-specific ribonuclease activity"/>
    <property type="evidence" value="ECO:0007669"/>
    <property type="project" value="UniProtKB-UniRule"/>
</dbReference>
<evidence type="ECO:0000256" key="8">
    <source>
        <dbReference type="ARBA" id="ARBA00022839"/>
    </source>
</evidence>
<keyword evidence="3 10" id="KW-0853">WD repeat</keyword>
<evidence type="ECO:0000256" key="3">
    <source>
        <dbReference type="ARBA" id="ARBA00022574"/>
    </source>
</evidence>
<dbReference type="Gene3D" id="3.30.420.10">
    <property type="entry name" value="Ribonuclease H-like superfamily/Ribonuclease H"/>
    <property type="match status" value="1"/>
</dbReference>
<feature type="binding site" evidence="9">
    <location>
        <position position="949"/>
    </location>
    <ligand>
        <name>a divalent metal cation</name>
        <dbReference type="ChEBI" id="CHEBI:60240"/>
        <note>catalytic</note>
    </ligand>
</feature>
<dbReference type="InterPro" id="IPR030843">
    <property type="entry name" value="PAN2"/>
</dbReference>
<accession>A0A1B9IUW3</accession>
<evidence type="ECO:0000256" key="4">
    <source>
        <dbReference type="ARBA" id="ARBA00022664"/>
    </source>
</evidence>
<evidence type="ECO:0000256" key="6">
    <source>
        <dbReference type="ARBA" id="ARBA00022723"/>
    </source>
</evidence>
<dbReference type="Pfam" id="PF13423">
    <property type="entry name" value="UCH_1"/>
    <property type="match status" value="1"/>
</dbReference>
<proteinExistence type="inferred from homology"/>
<dbReference type="InterPro" id="IPR028881">
    <property type="entry name" value="PAN2_UCH_dom"/>
</dbReference>
<dbReference type="AlphaFoldDB" id="A0A1B9IUW3"/>
<sequence length="1233" mass="136670">MTYNPLHLLTLPPTSIDPKPISTVISIDSFSDTIWLGTSSGTITALCTPISLTRNVQFPAHGSKLSAVPQGGYLNMAAGINMAVKELRITDRDVWSLTEGGISGRKRGGVVKWSVDDPSRSLRSMAPNPVNSHEVIAGGTGPLILANTARGEMVRKIDIPNAPIVKLSPSLSSRSVLSASLSGQINLLDPRTGFKSQSSIVPVQAHTGGLNGADVQGNLACTWGWTHMQGHPLPDPLVKIYDIRTLRPLPPISFPAGPAFALLHPTDPSKLVISSQQGMLQTVDMSTGSTGSMFQQLDINSYVTSMALSPRGDYLAFGDADGNLHLWTNHDTGETAQLDENGQLVLPTFNGYDGIKPEWPDQADPLPPIVWEDTTPLNLIGMPYYSEPLLSNFPPDSYATDASPFFNPPLPIPTSVLNSMKMVDFVGYATTPKELKGKRYVIPSRPGARNVHKNTNVNNQNGRLMNGTNGRRNSEPRFRSEKDKLEKKNENQDLMNVDDEHAVEDDDDDDDEQDAVTGDGEIPKYYRKVEIKYSKFGIEDFDFEYYNRTAYSGLETDILNSYTNSLLQAIHYISPIRAVATAHICVDCKKEHCLLCEAGFLFRMLEDAKGRNCQASNFSRAFSATPQASALGLMDDHDKSTAPYGSLIQNFNRWLLSTFSTESIVEGETFDIRTKDIQDLSLKGSDEVQKASAIDQVLGVEIKTTNTCRSCGFVSERDTTLHAVDLIYPKKTTTGTDKPKFDDVLKSSIFRENTTKAVCSNCKSFAPLDSKRTLNSDRDQLPPVLSVNAMMTSNDLYDIWKNDLKSKTRFLEPNVQLDIDDGQKIAYEVKSLVVQIQEDERTPAHLVSFVKMSNEAGSIWIMFNDFLVRSISEEEVFNFPDQWKVPSVIFLQRVDSSDLLHLNGLPKEIDKSVLFKDVSIAWNRRNALIKHKVLEENELPKPGTLIAIDAEFVALQQEEMEFRSDGTKNILRPSHMSLARVSVLRGQGEKEGVPFIDDYIHTSEAVVDYLTEFSGIKAGDLDPNNSPHTLVPLKVAYKKLRLLVDLGCIFIGHGLSKDFRTINIFVPPSQVMDTVNLFTIPGRHRKLSLKFLAWFLLKKDIQTNTHDSIEDSKFALLLYKIWKEYDDTDDLRGFEGLMNNVFLEGSKTGFKPPIDRPPSPNAFPPLPAPPTQTPVQQSGGGKQQKSRKGSNKNNNQQQQQQQQQSNWNSENGESAGGGGGGRGRGRGKPPRQW</sequence>
<evidence type="ECO:0000256" key="10">
    <source>
        <dbReference type="PROSITE-ProRule" id="PRU00221"/>
    </source>
</evidence>
<feature type="region of interest" description="Disordered" evidence="11">
    <location>
        <begin position="443"/>
        <end position="519"/>
    </location>
</feature>
<evidence type="ECO:0000256" key="5">
    <source>
        <dbReference type="ARBA" id="ARBA00022722"/>
    </source>
</evidence>
<feature type="compositionally biased region" description="Basic and acidic residues" evidence="11">
    <location>
        <begin position="472"/>
        <end position="491"/>
    </location>
</feature>
<feature type="compositionally biased region" description="Acidic residues" evidence="11">
    <location>
        <begin position="501"/>
        <end position="514"/>
    </location>
</feature>
<comment type="domain">
    <text evidence="9">The linker, or PAN3 interaction domain (PID), between the WD40 repeats and the pseudo-UCH domain mediates interaction with PAN3.</text>
</comment>
<protein>
    <recommendedName>
        <fullName evidence="9">PAN2-PAN3 deadenylation complex catalytic subunit PAN2</fullName>
        <ecNumber evidence="9">3.1.13.4</ecNumber>
    </recommendedName>
    <alternativeName>
        <fullName evidence="9">PAB1P-dependent poly(A)-specific ribonuclease</fullName>
    </alternativeName>
    <alternativeName>
        <fullName evidence="9">Poly(A)-nuclease deadenylation complex subunit 2</fullName>
        <shortName evidence="9">PAN deadenylation complex subunit 2</shortName>
    </alternativeName>
</protein>
<keyword evidence="5 9" id="KW-0540">Nuclease</keyword>
<feature type="compositionally biased region" description="Polar residues" evidence="11">
    <location>
        <begin position="462"/>
        <end position="471"/>
    </location>
</feature>
<dbReference type="SUPFAM" id="SSF50978">
    <property type="entry name" value="WD40 repeat-like"/>
    <property type="match status" value="1"/>
</dbReference>
<dbReference type="InterPro" id="IPR050785">
    <property type="entry name" value="PAN2-PAN3_catalytic_subunit"/>
</dbReference>
<keyword evidence="2 9" id="KW-0963">Cytoplasm</keyword>
<dbReference type="InterPro" id="IPR036397">
    <property type="entry name" value="RNaseH_sf"/>
</dbReference>
<comment type="function">
    <text evidence="9">Catalytic subunit of the poly(A)-nuclease (PAN) deadenylation complex, one of two cytoplasmic mRNA deadenylases involved in mRNA turnover. PAN specifically shortens poly(A) tails of RNA and the activity is stimulated by poly(A)-binding protein PAB1. PAN deadenylation is followed by rapid degradation of the shortened mRNA tails by the CCR4-NOT complex. Deadenylated mRNAs are then degraded by two alternative mechanisms, namely exosome-mediated 3'-5' exonucleolytic degradation, or deadenlyation-dependent mRNA decaping and subsequent 5'-3' exonucleolytic degradation by XRN1. May also be involved in post-transcriptional maturation of mRNA poly(A) tails.</text>
</comment>
<dbReference type="OrthoDB" id="16516at2759"/>
<feature type="compositionally biased region" description="Low complexity" evidence="11">
    <location>
        <begin position="1191"/>
        <end position="1205"/>
    </location>
</feature>
<comment type="cofactor">
    <cofactor evidence="9">
        <name>a divalent metal cation</name>
        <dbReference type="ChEBI" id="CHEBI:60240"/>
    </cofactor>
    <text evidence="9">Binds 2 metal cations per subunit in the catalytic exonuclease domain.</text>
</comment>
<dbReference type="STRING" id="1331196.A0A1B9IUW3"/>
<dbReference type="Pfam" id="PF20770">
    <property type="entry name" value="PAN2_N"/>
    <property type="match status" value="1"/>
</dbReference>
<dbReference type="PROSITE" id="PS50082">
    <property type="entry name" value="WD_REPEATS_2"/>
    <property type="match status" value="1"/>
</dbReference>